<evidence type="ECO:0000256" key="3">
    <source>
        <dbReference type="ARBA" id="ARBA00022692"/>
    </source>
</evidence>
<reference evidence="9" key="1">
    <citation type="submission" date="2016-10" db="EMBL/GenBank/DDBJ databases">
        <authorList>
            <person name="Varghese N."/>
            <person name="Submissions S."/>
        </authorList>
    </citation>
    <scope>NUCLEOTIDE SEQUENCE [LARGE SCALE GENOMIC DNA]</scope>
    <source>
        <strain evidence="9">DSM 18579</strain>
    </source>
</reference>
<dbReference type="InterPro" id="IPR027469">
    <property type="entry name" value="Cation_efflux_TMD_sf"/>
</dbReference>
<dbReference type="GO" id="GO:0015093">
    <property type="term" value="F:ferrous iron transmembrane transporter activity"/>
    <property type="evidence" value="ECO:0007669"/>
    <property type="project" value="TreeGrafter"/>
</dbReference>
<dbReference type="RefSeq" id="WP_093318637.1">
    <property type="nucleotide sequence ID" value="NZ_FOHV01000007.1"/>
</dbReference>
<dbReference type="Gene3D" id="1.20.1510.10">
    <property type="entry name" value="Cation efflux protein transmembrane domain"/>
    <property type="match status" value="1"/>
</dbReference>
<dbReference type="EMBL" id="FOHV01000007">
    <property type="protein sequence ID" value="SET04076.1"/>
    <property type="molecule type" value="Genomic_DNA"/>
</dbReference>
<organism evidence="8 9">
    <name type="scientific">Thorsellia anophelis DSM 18579</name>
    <dbReference type="NCBI Taxonomy" id="1123402"/>
    <lineage>
        <taxon>Bacteria</taxon>
        <taxon>Pseudomonadati</taxon>
        <taxon>Pseudomonadota</taxon>
        <taxon>Gammaproteobacteria</taxon>
        <taxon>Enterobacterales</taxon>
        <taxon>Thorselliaceae</taxon>
        <taxon>Thorsellia</taxon>
    </lineage>
</organism>
<protein>
    <submittedName>
        <fullName evidence="8">Predicted Co/Zn/Cd cation transporter, cation efflux family</fullName>
    </submittedName>
</protein>
<evidence type="ECO:0000256" key="5">
    <source>
        <dbReference type="ARBA" id="ARBA00023136"/>
    </source>
</evidence>
<evidence type="ECO:0000313" key="9">
    <source>
        <dbReference type="Proteomes" id="UP000242642"/>
    </source>
</evidence>
<evidence type="ECO:0000259" key="7">
    <source>
        <dbReference type="Pfam" id="PF01545"/>
    </source>
</evidence>
<dbReference type="PANTHER" id="PTHR43840">
    <property type="entry name" value="MITOCHONDRIAL METAL TRANSPORTER 1-RELATED"/>
    <property type="match status" value="1"/>
</dbReference>
<evidence type="ECO:0000256" key="1">
    <source>
        <dbReference type="ARBA" id="ARBA00004141"/>
    </source>
</evidence>
<feature type="transmembrane region" description="Helical" evidence="6">
    <location>
        <begin position="112"/>
        <end position="131"/>
    </location>
</feature>
<accession>A0A1I0BD47</accession>
<proteinExistence type="predicted"/>
<dbReference type="SUPFAM" id="SSF161111">
    <property type="entry name" value="Cation efflux protein transmembrane domain-like"/>
    <property type="match status" value="1"/>
</dbReference>
<keyword evidence="5 6" id="KW-0472">Membrane</keyword>
<feature type="transmembrane region" description="Helical" evidence="6">
    <location>
        <begin position="177"/>
        <end position="197"/>
    </location>
</feature>
<evidence type="ECO:0000313" key="8">
    <source>
        <dbReference type="EMBL" id="SET04076.1"/>
    </source>
</evidence>
<dbReference type="OrthoDB" id="2388015at2"/>
<dbReference type="GO" id="GO:0006882">
    <property type="term" value="P:intracellular zinc ion homeostasis"/>
    <property type="evidence" value="ECO:0007669"/>
    <property type="project" value="TreeGrafter"/>
</dbReference>
<dbReference type="PANTHER" id="PTHR43840:SF15">
    <property type="entry name" value="MITOCHONDRIAL METAL TRANSPORTER 1-RELATED"/>
    <property type="match status" value="1"/>
</dbReference>
<evidence type="ECO:0000256" key="6">
    <source>
        <dbReference type="SAM" id="Phobius"/>
    </source>
</evidence>
<feature type="transmembrane region" description="Helical" evidence="6">
    <location>
        <begin position="152"/>
        <end position="171"/>
    </location>
</feature>
<dbReference type="GO" id="GO:0005886">
    <property type="term" value="C:plasma membrane"/>
    <property type="evidence" value="ECO:0007669"/>
    <property type="project" value="TreeGrafter"/>
</dbReference>
<sequence>MNIMTAEQAILKRSIRFTIILASLGISFGLVSGSLAIVFDGMFSAVDAGMCSLAFLVSKILAQPDNRKFQYGFWHLEPLVLAFNGSILTFICIYAFIGAILDIMAGGRDLTLGFAMIYSAAVSFMAFWIYAKHKRLNRKIESDLVALDTQSWFMAASISASLLVAFTLALILQQTQYAYLSRYMDSGVLLVLIVWLIPKPIKMATAAIKEVLQMTPESLNNSVTSLMERLKLGYGFKHYRFYATQIGRGMFIEIHVVVDGELAQKGVAYFDEIRQAISDELGDNDGEMWFTVSFTCDEKWI</sequence>
<dbReference type="Pfam" id="PF01545">
    <property type="entry name" value="Cation_efflux"/>
    <property type="match status" value="1"/>
</dbReference>
<name>A0A1I0BD47_9GAMM</name>
<feature type="domain" description="Cation efflux protein transmembrane" evidence="7">
    <location>
        <begin position="13"/>
        <end position="194"/>
    </location>
</feature>
<keyword evidence="3 6" id="KW-0812">Transmembrane</keyword>
<gene>
    <name evidence="8" type="ORF">SAMN02583745_01227</name>
</gene>
<dbReference type="AlphaFoldDB" id="A0A1I0BD47"/>
<dbReference type="GO" id="GO:0015086">
    <property type="term" value="F:cadmium ion transmembrane transporter activity"/>
    <property type="evidence" value="ECO:0007669"/>
    <property type="project" value="TreeGrafter"/>
</dbReference>
<evidence type="ECO:0000256" key="4">
    <source>
        <dbReference type="ARBA" id="ARBA00022989"/>
    </source>
</evidence>
<feature type="transmembrane region" description="Helical" evidence="6">
    <location>
        <begin position="20"/>
        <end position="39"/>
    </location>
</feature>
<dbReference type="InterPro" id="IPR050291">
    <property type="entry name" value="CDF_Transporter"/>
</dbReference>
<dbReference type="InterPro" id="IPR058533">
    <property type="entry name" value="Cation_efflux_TM"/>
</dbReference>
<keyword evidence="9" id="KW-1185">Reference proteome</keyword>
<dbReference type="STRING" id="1123402.SAMN02583745_01227"/>
<dbReference type="Proteomes" id="UP000242642">
    <property type="component" value="Unassembled WGS sequence"/>
</dbReference>
<evidence type="ECO:0000256" key="2">
    <source>
        <dbReference type="ARBA" id="ARBA00022448"/>
    </source>
</evidence>
<feature type="transmembrane region" description="Helical" evidence="6">
    <location>
        <begin position="74"/>
        <end position="100"/>
    </location>
</feature>
<dbReference type="GO" id="GO:0015341">
    <property type="term" value="F:zinc efflux antiporter activity"/>
    <property type="evidence" value="ECO:0007669"/>
    <property type="project" value="TreeGrafter"/>
</dbReference>
<comment type="subcellular location">
    <subcellularLocation>
        <location evidence="1">Membrane</location>
        <topology evidence="1">Multi-pass membrane protein</topology>
    </subcellularLocation>
</comment>
<keyword evidence="4 6" id="KW-1133">Transmembrane helix</keyword>
<keyword evidence="2" id="KW-0813">Transport</keyword>